<gene>
    <name evidence="2" type="ORF">AWN73_08425</name>
    <name evidence="3" type="ORF">AWN73_08890</name>
</gene>
<dbReference type="AlphaFoldDB" id="A0A2S7FDY9"/>
<organism evidence="3 4">
    <name type="scientific">Clostridium butyricum</name>
    <dbReference type="NCBI Taxonomy" id="1492"/>
    <lineage>
        <taxon>Bacteria</taxon>
        <taxon>Bacillati</taxon>
        <taxon>Bacillota</taxon>
        <taxon>Clostridia</taxon>
        <taxon>Eubacteriales</taxon>
        <taxon>Clostridiaceae</taxon>
        <taxon>Clostridium</taxon>
    </lineage>
</organism>
<dbReference type="EMBL" id="LRDH01000046">
    <property type="protein sequence ID" value="PPV17173.1"/>
    <property type="molecule type" value="Genomic_DNA"/>
</dbReference>
<dbReference type="Pfam" id="PF13679">
    <property type="entry name" value="Methyltransf_32"/>
    <property type="match status" value="1"/>
</dbReference>
<reference evidence="3 4" key="1">
    <citation type="submission" date="2016-01" db="EMBL/GenBank/DDBJ databases">
        <title>Characterization of the Clostridium difficile lineages that are prevalent in Hong Kong and China.</title>
        <authorList>
            <person name="Kwok J.S.-L."/>
            <person name="Lam W.-Y."/>
            <person name="Ip M."/>
            <person name="Chan T.-F."/>
            <person name="Hawkey P.M."/>
            <person name="Tsui S.K.-W."/>
        </authorList>
    </citation>
    <scope>NUCLEOTIDE SEQUENCE [LARGE SCALE GENOMIC DNA]</scope>
    <source>
        <strain evidence="3 4">300064</strain>
    </source>
</reference>
<accession>A0A2S7FDY9</accession>
<sequence>MNEQYYEQLLSIKTTGEQKIFNDSLHYHRYEATSYNSLHTLTKEYSFNEDDSIIDFGCGKGRLNFYLNHFFNSYVTGIEMNNYYYEICTDNKKTYLNDNKSNDYKKIQFIKCLAQEYKIKICDNKFYFFNPFSLQIFMKVVNNILDSVDENMRIVDIILYYPSDDYIFYLENSTCFSIYKEVPVFPEYLKDNRNKFLIYRLDYNSI</sequence>
<evidence type="ECO:0000313" key="2">
    <source>
        <dbReference type="EMBL" id="PPV17084.1"/>
    </source>
</evidence>
<dbReference type="RefSeq" id="WP_043661228.1">
    <property type="nucleotide sequence ID" value="NZ_JBNONY010000001.1"/>
</dbReference>
<dbReference type="GO" id="GO:0008168">
    <property type="term" value="F:methyltransferase activity"/>
    <property type="evidence" value="ECO:0007669"/>
    <property type="project" value="UniProtKB-KW"/>
</dbReference>
<evidence type="ECO:0000313" key="4">
    <source>
        <dbReference type="Proteomes" id="UP000238081"/>
    </source>
</evidence>
<dbReference type="Proteomes" id="UP000238081">
    <property type="component" value="Unassembled WGS sequence"/>
</dbReference>
<dbReference type="EMBL" id="LRDH01000046">
    <property type="protein sequence ID" value="PPV17084.1"/>
    <property type="molecule type" value="Genomic_DNA"/>
</dbReference>
<dbReference type="InterPro" id="IPR029063">
    <property type="entry name" value="SAM-dependent_MTases_sf"/>
</dbReference>
<keyword evidence="3" id="KW-0489">Methyltransferase</keyword>
<dbReference type="SUPFAM" id="SSF53335">
    <property type="entry name" value="S-adenosyl-L-methionine-dependent methyltransferases"/>
    <property type="match status" value="1"/>
</dbReference>
<evidence type="ECO:0000259" key="1">
    <source>
        <dbReference type="Pfam" id="PF13679"/>
    </source>
</evidence>
<dbReference type="GO" id="GO:0032259">
    <property type="term" value="P:methylation"/>
    <property type="evidence" value="ECO:0007669"/>
    <property type="project" value="UniProtKB-KW"/>
</dbReference>
<dbReference type="InterPro" id="IPR025714">
    <property type="entry name" value="Methyltranfer_dom"/>
</dbReference>
<name>A0A2S7FDY9_CLOBU</name>
<evidence type="ECO:0000313" key="3">
    <source>
        <dbReference type="EMBL" id="PPV17173.1"/>
    </source>
</evidence>
<comment type="caution">
    <text evidence="3">The sequence shown here is derived from an EMBL/GenBank/DDBJ whole genome shotgun (WGS) entry which is preliminary data.</text>
</comment>
<keyword evidence="3" id="KW-0808">Transferase</keyword>
<proteinExistence type="predicted"/>
<feature type="domain" description="Methyltransferase" evidence="1">
    <location>
        <begin position="38"/>
        <end position="96"/>
    </location>
</feature>
<dbReference type="Gene3D" id="3.40.50.150">
    <property type="entry name" value="Vaccinia Virus protein VP39"/>
    <property type="match status" value="1"/>
</dbReference>
<protein>
    <submittedName>
        <fullName evidence="3">SAM-dependent methyltransferase</fullName>
    </submittedName>
</protein>